<feature type="transmembrane region" description="Helical" evidence="1">
    <location>
        <begin position="54"/>
        <end position="74"/>
    </location>
</feature>
<feature type="transmembrane region" description="Helical" evidence="1">
    <location>
        <begin position="263"/>
        <end position="281"/>
    </location>
</feature>
<dbReference type="EMBL" id="CAJZBQ010000048">
    <property type="protein sequence ID" value="CAG9329552.1"/>
    <property type="molecule type" value="Genomic_DNA"/>
</dbReference>
<keyword evidence="1" id="KW-1133">Transmembrane helix</keyword>
<name>A0AAU9JQP3_9CILI</name>
<evidence type="ECO:0000256" key="1">
    <source>
        <dbReference type="SAM" id="Phobius"/>
    </source>
</evidence>
<dbReference type="Pfam" id="PF25474">
    <property type="entry name" value="TPR_TmcB"/>
    <property type="match status" value="1"/>
</dbReference>
<evidence type="ECO:0000313" key="3">
    <source>
        <dbReference type="EMBL" id="CAG9329552.1"/>
    </source>
</evidence>
<reference evidence="3" key="1">
    <citation type="submission" date="2021-09" db="EMBL/GenBank/DDBJ databases">
        <authorList>
            <consortium name="AG Swart"/>
            <person name="Singh M."/>
            <person name="Singh A."/>
            <person name="Seah K."/>
            <person name="Emmerich C."/>
        </authorList>
    </citation>
    <scope>NUCLEOTIDE SEQUENCE</scope>
    <source>
        <strain evidence="3">ATCC30299</strain>
    </source>
</reference>
<keyword evidence="4" id="KW-1185">Reference proteome</keyword>
<evidence type="ECO:0000313" key="4">
    <source>
        <dbReference type="Proteomes" id="UP001162131"/>
    </source>
</evidence>
<dbReference type="Proteomes" id="UP001162131">
    <property type="component" value="Unassembled WGS sequence"/>
</dbReference>
<accession>A0AAU9JQP3</accession>
<dbReference type="PANTHER" id="PTHR31600:SF2">
    <property type="entry name" value="GAMETE ENRICHED GENE 10 PROTEIN-RELATED"/>
    <property type="match status" value="1"/>
</dbReference>
<keyword evidence="1" id="KW-0472">Membrane</keyword>
<feature type="transmembrane region" description="Helical" evidence="1">
    <location>
        <begin position="1059"/>
        <end position="1084"/>
    </location>
</feature>
<feature type="transmembrane region" description="Helical" evidence="1">
    <location>
        <begin position="152"/>
        <end position="173"/>
    </location>
</feature>
<organism evidence="3 4">
    <name type="scientific">Blepharisma stoltei</name>
    <dbReference type="NCBI Taxonomy" id="1481888"/>
    <lineage>
        <taxon>Eukaryota</taxon>
        <taxon>Sar</taxon>
        <taxon>Alveolata</taxon>
        <taxon>Ciliophora</taxon>
        <taxon>Postciliodesmatophora</taxon>
        <taxon>Heterotrichea</taxon>
        <taxon>Heterotrichida</taxon>
        <taxon>Blepharismidae</taxon>
        <taxon>Blepharisma</taxon>
    </lineage>
</organism>
<sequence length="1382" mass="162333">MLKDDSDSTIASKGCLLAKSNKWIFENLGSKLLDTFCSISKQKYSPKISRKKQIIFELIINLISSLQLMSLALYPNMHIQYWDDYFDFWILLYYFRLDSICISLDVSLYCTYGLTIYVLSIMLFLAIAFNFKRTNKNIPKLMKFIWRKIISFEIELLRVPSLMIFLFVIKYSILHDENINEYKNQPDSSILNYGAVGVILSMVCIVIIVLLNIYQELLHTDIRHSFWSKNIIAKNESSLDLYIQSYTVVICILYVFVGSNHSIAYHIAALLFLTHLCYRINYDLPYYNVIGHLIHSCKLFEILVIFLIFLVGELIDNSTIIIAFMIFLQLPLFLLIHHKVYKSYRELNSTDSLKDILGYKVFKDQYDAEKNIRKFLCNKNLESKNEIIDLFSKIDKVQFKTNENFSFWEVNYCLYVLRDARVARIKLCNRRKSKSSFEGCIQAWRINKAIRKFEHKHLSDINYLEYLVQFERVKKLDENLCYILLDLWSAISHSSPSYKILFKLCLESSYAIEELSSLYESMIEKHKHIKLYDLYISFLDGVLGDSEHALFVSQRKNALKDASSETSVLKQIESYDDNNGIILISAEEKSFGHIACINEKAAGILEISTKDARDAYFFDWIPNVLSKKHEIYLRQYFGSCYSAEVLSSAYFLLRDKEGFIIEVKAYERFTAFDDFLYFSLSFQPLSKDRQALIISKNGQILCHTEFFVDTLSYEERNTTNKFIVEVIPELAHFDFSKNSELHIIRDRKKIQLKYRIKKVASKKIRCIYIIDTEKKKILDFMAAQKKNLNFSRVALFDDIKFENHLNVPEIECNTFPMTNKSLIEDSSKDIALNMKWDPKLRRRSYLLTKFFFKNATEQIQRLAKNITKLQWALFVAVICVLGTNIGVLIYTYQAAKYTESLHTFAHLGDQLTHLSIISEWVRTVLSDIESSSNSLNDDLAKLKMYIDEFAISQGNILSDYKDWSYCSSSEIVKEPIIPVFRFDSNNYDLTKMNLIDTLQFVTNAGYQFISNVQNDENSEKEVKVIFFNSLGFTYEYANRALDRLVSCEKSRVKSMGDNITSFLITEFGVMMLFLILLSGFIYFVNRSYDNFLNLFRNTALPKCIDLKHKYVERLSNIHGVDLDTDNLFRNNKKNQQKNENIHSRLFFRYFFRLCVLLMIGLIYILVTKYYLYDDCEIMMIYRPEILKNFIFRRSLLSRIGLWAREIHEPLLLNYFNQYDISRVPTNEFNKENDEFFSILKKLVTDKRFMKMISKTSQVGIFEHRDSPYPFIAYGTYTASEVFYLDAINAASPENSNYKNDLNDFSKNLYILTSGYLKTFSSIDNDSVHAIEYELNFIMYSMISFSILNLLIYFIYYWPFLQFEKKKFGKLEIIASIIPNYKV</sequence>
<feature type="transmembrane region" description="Helical" evidence="1">
    <location>
        <begin position="1336"/>
        <end position="1357"/>
    </location>
</feature>
<feature type="transmembrane region" description="Helical" evidence="1">
    <location>
        <begin position="871"/>
        <end position="892"/>
    </location>
</feature>
<feature type="transmembrane region" description="Helical" evidence="1">
    <location>
        <begin position="293"/>
        <end position="312"/>
    </location>
</feature>
<dbReference type="InterPro" id="IPR052994">
    <property type="entry name" value="Tiny_macrocysts_regulators"/>
</dbReference>
<keyword evidence="1" id="KW-0812">Transmembrane</keyword>
<evidence type="ECO:0000259" key="2">
    <source>
        <dbReference type="Pfam" id="PF25474"/>
    </source>
</evidence>
<proteinExistence type="predicted"/>
<comment type="caution">
    <text evidence="3">The sequence shown here is derived from an EMBL/GenBank/DDBJ whole genome shotgun (WGS) entry which is preliminary data.</text>
</comment>
<feature type="transmembrane region" description="Helical" evidence="1">
    <location>
        <begin position="193"/>
        <end position="214"/>
    </location>
</feature>
<feature type="transmembrane region" description="Helical" evidence="1">
    <location>
        <begin position="1149"/>
        <end position="1172"/>
    </location>
</feature>
<feature type="domain" description="TmcB/TmcC TPR repeats" evidence="2">
    <location>
        <begin position="461"/>
        <end position="563"/>
    </location>
</feature>
<protein>
    <recommendedName>
        <fullName evidence="2">TmcB/TmcC TPR repeats domain-containing protein</fullName>
    </recommendedName>
</protein>
<gene>
    <name evidence="3" type="ORF">BSTOLATCC_MIC49185</name>
</gene>
<feature type="transmembrane region" description="Helical" evidence="1">
    <location>
        <begin position="106"/>
        <end position="131"/>
    </location>
</feature>
<feature type="transmembrane region" description="Helical" evidence="1">
    <location>
        <begin position="318"/>
        <end position="336"/>
    </location>
</feature>
<dbReference type="InterPro" id="IPR057352">
    <property type="entry name" value="TPR_TmcB/C"/>
</dbReference>
<dbReference type="PANTHER" id="PTHR31600">
    <property type="entry name" value="TINY MACROCYSTS PROTEIN B-RELATED"/>
    <property type="match status" value="1"/>
</dbReference>